<name>A0AAE8W942_9ACTN</name>
<gene>
    <name evidence="2" type="ORF">Sipo8835_03805</name>
</gene>
<dbReference type="PANTHER" id="PTHR45527">
    <property type="entry name" value="NONRIBOSOMAL PEPTIDE SYNTHETASE"/>
    <property type="match status" value="1"/>
</dbReference>
<reference evidence="2 3" key="1">
    <citation type="submission" date="2019-03" db="EMBL/GenBank/DDBJ databases">
        <title>Comparative genomic analyses of the sweetpotato soil rot pathogen, Streptomyces ipomoeae.</title>
        <authorList>
            <person name="Ruschel Soares N."/>
            <person name="Badger J.H."/>
            <person name="Huguet-Tapia J.C."/>
            <person name="Clark C.A."/>
            <person name="Pettis G.S."/>
        </authorList>
    </citation>
    <scope>NUCLEOTIDE SEQUENCE [LARGE SCALE GENOMIC DNA]</scope>
    <source>
        <strain evidence="2 3">88-35</strain>
    </source>
</reference>
<proteinExistence type="predicted"/>
<dbReference type="GO" id="GO:0031177">
    <property type="term" value="F:phosphopantetheine binding"/>
    <property type="evidence" value="ECO:0007669"/>
    <property type="project" value="TreeGrafter"/>
</dbReference>
<dbReference type="RefSeq" id="WP_258539391.1">
    <property type="nucleotide sequence ID" value="NZ_SPAY01000011.1"/>
</dbReference>
<dbReference type="Proteomes" id="UP000318720">
    <property type="component" value="Unassembled WGS sequence"/>
</dbReference>
<organism evidence="2 3">
    <name type="scientific">Streptomyces ipomoeae</name>
    <dbReference type="NCBI Taxonomy" id="103232"/>
    <lineage>
        <taxon>Bacteria</taxon>
        <taxon>Bacillati</taxon>
        <taxon>Actinomycetota</taxon>
        <taxon>Actinomycetes</taxon>
        <taxon>Kitasatosporales</taxon>
        <taxon>Streptomycetaceae</taxon>
        <taxon>Streptomyces</taxon>
    </lineage>
</organism>
<evidence type="ECO:0000313" key="3">
    <source>
        <dbReference type="Proteomes" id="UP000318720"/>
    </source>
</evidence>
<dbReference type="SUPFAM" id="SSF52777">
    <property type="entry name" value="CoA-dependent acyltransferases"/>
    <property type="match status" value="2"/>
</dbReference>
<dbReference type="PANTHER" id="PTHR45527:SF1">
    <property type="entry name" value="FATTY ACID SYNTHASE"/>
    <property type="match status" value="1"/>
</dbReference>
<accession>A0AAE8W942</accession>
<dbReference type="EMBL" id="SPAZ01000039">
    <property type="protein sequence ID" value="TQE38827.1"/>
    <property type="molecule type" value="Genomic_DNA"/>
</dbReference>
<dbReference type="Gene3D" id="3.30.559.30">
    <property type="entry name" value="Nonribosomal peptide synthetase, condensation domain"/>
    <property type="match status" value="1"/>
</dbReference>
<evidence type="ECO:0000313" key="2">
    <source>
        <dbReference type="EMBL" id="TQE38827.1"/>
    </source>
</evidence>
<dbReference type="AlphaFoldDB" id="A0AAE8W942"/>
<dbReference type="InterPro" id="IPR001242">
    <property type="entry name" value="Condensation_dom"/>
</dbReference>
<evidence type="ECO:0000259" key="1">
    <source>
        <dbReference type="Pfam" id="PF00668"/>
    </source>
</evidence>
<dbReference type="Gene3D" id="3.30.559.10">
    <property type="entry name" value="Chloramphenicol acetyltransferase-like domain"/>
    <property type="match status" value="1"/>
</dbReference>
<dbReference type="GO" id="GO:0003824">
    <property type="term" value="F:catalytic activity"/>
    <property type="evidence" value="ECO:0007669"/>
    <property type="project" value="InterPro"/>
</dbReference>
<feature type="non-terminal residue" evidence="2">
    <location>
        <position position="405"/>
    </location>
</feature>
<dbReference type="Pfam" id="PF00668">
    <property type="entry name" value="Condensation"/>
    <property type="match status" value="1"/>
</dbReference>
<dbReference type="GO" id="GO:0044550">
    <property type="term" value="P:secondary metabolite biosynthetic process"/>
    <property type="evidence" value="ECO:0007669"/>
    <property type="project" value="TreeGrafter"/>
</dbReference>
<dbReference type="GO" id="GO:0043041">
    <property type="term" value="P:amino acid activation for nonribosomal peptide biosynthetic process"/>
    <property type="evidence" value="ECO:0007669"/>
    <property type="project" value="TreeGrafter"/>
</dbReference>
<dbReference type="GO" id="GO:0005737">
    <property type="term" value="C:cytoplasm"/>
    <property type="evidence" value="ECO:0007669"/>
    <property type="project" value="TreeGrafter"/>
</dbReference>
<protein>
    <recommendedName>
        <fullName evidence="1">Condensation domain-containing protein</fullName>
    </recommendedName>
</protein>
<feature type="domain" description="Condensation" evidence="1">
    <location>
        <begin position="8"/>
        <end position="344"/>
    </location>
</feature>
<comment type="caution">
    <text evidence="2">The sequence shown here is derived from an EMBL/GenBank/DDBJ whole genome shotgun (WGS) entry which is preliminary data.</text>
</comment>
<dbReference type="GO" id="GO:0008610">
    <property type="term" value="P:lipid biosynthetic process"/>
    <property type="evidence" value="ECO:0007669"/>
    <property type="project" value="UniProtKB-ARBA"/>
</dbReference>
<sequence>MPELDNHTALPLTVAQLEIWLSLQILGNPRIASVEREIFGPLKLSAFEAALRRVVSETDALHTYFVSDGPLVRQVADPSLAWELTVVDLSGADDPRAAADAWVDAHWNRAYPTDRGPLFHYALLALGPDHFRWHQQYHQIMGDISAFSLIEQRVAEVYRALVRGEVVPDPGYGSLAGLVDAELTYQESADYAADRRFWLERAEEGLSPSLLTGGPGVGWNSAEVTRGCVRADQVSIELAGLNRAADAAGVRRSAVIIAAMAAYVGAMNGTADVVVNLPVSARVGPVAQATPGVMSNILPLRLHVDSQAPFTALARQAAEEVRRVMRHQRFRNEHLVREIGTTSAGQELPGVTVNIISGGDLDFDGHRTEREIFFACPVDLMTGFCVSGDRMLVSFLANPELWDGV</sequence>
<dbReference type="InterPro" id="IPR023213">
    <property type="entry name" value="CAT-like_dom_sf"/>
</dbReference>